<reference evidence="2 3" key="1">
    <citation type="submission" date="2023-10" db="EMBL/GenBank/DDBJ databases">
        <title>Chromosome-scale genome assembly provides insights into flower coloration mechanisms of Canna indica.</title>
        <authorList>
            <person name="Li C."/>
        </authorList>
    </citation>
    <scope>NUCLEOTIDE SEQUENCE [LARGE SCALE GENOMIC DNA]</scope>
    <source>
        <tissue evidence="2">Flower</tissue>
    </source>
</reference>
<accession>A0AAQ3KSE0</accession>
<evidence type="ECO:0000256" key="1">
    <source>
        <dbReference type="SAM" id="MobiDB-lite"/>
    </source>
</evidence>
<evidence type="ECO:0000313" key="2">
    <source>
        <dbReference type="EMBL" id="WOL13624.1"/>
    </source>
</evidence>
<gene>
    <name evidence="2" type="ORF">Cni_G22395</name>
</gene>
<feature type="region of interest" description="Disordered" evidence="1">
    <location>
        <begin position="71"/>
        <end position="180"/>
    </location>
</feature>
<sequence>MNRMGFVAVEIDDGKAWLEAEGHRYGMEGDDAITGVGVIPGIPRCCMPLVLRHYLVNVNQPEYFKQDWYRNSNNEASSTPPQGRRKDSRVTEETETNFIEMEELCETRKTDKQNVKDATEDKRSRKMDKKGEDLSRCQQDNSRAARSPPRQNSRYERKLHCEKGPSGPRQLDQHPLLHYL</sequence>
<feature type="compositionally biased region" description="Basic and acidic residues" evidence="1">
    <location>
        <begin position="153"/>
        <end position="163"/>
    </location>
</feature>
<dbReference type="AlphaFoldDB" id="A0AAQ3KSE0"/>
<name>A0AAQ3KSE0_9LILI</name>
<feature type="compositionally biased region" description="Basic and acidic residues" evidence="1">
    <location>
        <begin position="105"/>
        <end position="135"/>
    </location>
</feature>
<feature type="compositionally biased region" description="Polar residues" evidence="1">
    <location>
        <begin position="71"/>
        <end position="81"/>
    </location>
</feature>
<feature type="compositionally biased region" description="Polar residues" evidence="1">
    <location>
        <begin position="136"/>
        <end position="152"/>
    </location>
</feature>
<proteinExistence type="predicted"/>
<keyword evidence="3" id="KW-1185">Reference proteome</keyword>
<dbReference type="EMBL" id="CP136896">
    <property type="protein sequence ID" value="WOL13624.1"/>
    <property type="molecule type" value="Genomic_DNA"/>
</dbReference>
<dbReference type="Proteomes" id="UP001327560">
    <property type="component" value="Chromosome 7"/>
</dbReference>
<protein>
    <submittedName>
        <fullName evidence="2">Uncharacterized protein</fullName>
    </submittedName>
</protein>
<evidence type="ECO:0000313" key="3">
    <source>
        <dbReference type="Proteomes" id="UP001327560"/>
    </source>
</evidence>
<organism evidence="2 3">
    <name type="scientific">Canna indica</name>
    <name type="common">Indian-shot</name>
    <dbReference type="NCBI Taxonomy" id="4628"/>
    <lineage>
        <taxon>Eukaryota</taxon>
        <taxon>Viridiplantae</taxon>
        <taxon>Streptophyta</taxon>
        <taxon>Embryophyta</taxon>
        <taxon>Tracheophyta</taxon>
        <taxon>Spermatophyta</taxon>
        <taxon>Magnoliopsida</taxon>
        <taxon>Liliopsida</taxon>
        <taxon>Zingiberales</taxon>
        <taxon>Cannaceae</taxon>
        <taxon>Canna</taxon>
    </lineage>
</organism>